<gene>
    <name evidence="8" type="ORF">S01H4_23699</name>
</gene>
<evidence type="ECO:0000259" key="7">
    <source>
        <dbReference type="Pfam" id="PF16353"/>
    </source>
</evidence>
<evidence type="ECO:0000256" key="3">
    <source>
        <dbReference type="ARBA" id="ARBA00022801"/>
    </source>
</evidence>
<dbReference type="EMBL" id="BART01011036">
    <property type="protein sequence ID" value="GAG79943.1"/>
    <property type="molecule type" value="Genomic_DNA"/>
</dbReference>
<evidence type="ECO:0000256" key="1">
    <source>
        <dbReference type="ARBA" id="ARBA00001412"/>
    </source>
</evidence>
<dbReference type="InterPro" id="IPR017853">
    <property type="entry name" value="GH"/>
</dbReference>
<dbReference type="GO" id="GO:0009341">
    <property type="term" value="C:beta-galactosidase complex"/>
    <property type="evidence" value="ECO:0007669"/>
    <property type="project" value="InterPro"/>
</dbReference>
<accession>X1B727</accession>
<dbReference type="Gene3D" id="2.60.40.10">
    <property type="entry name" value="Immunoglobulins"/>
    <property type="match status" value="1"/>
</dbReference>
<feature type="domain" description="Glycoside hydrolase family 2 catalytic" evidence="5">
    <location>
        <begin position="23"/>
        <end position="127"/>
    </location>
</feature>
<dbReference type="PANTHER" id="PTHR46323">
    <property type="entry name" value="BETA-GALACTOSIDASE"/>
    <property type="match status" value="1"/>
</dbReference>
<comment type="catalytic activity">
    <reaction evidence="1">
        <text>Hydrolysis of terminal non-reducing beta-D-galactose residues in beta-D-galactosides.</text>
        <dbReference type="EC" id="3.2.1.23"/>
    </reaction>
</comment>
<dbReference type="InterPro" id="IPR036156">
    <property type="entry name" value="Beta-gal/glucu_dom_sf"/>
</dbReference>
<organism evidence="8">
    <name type="scientific">marine sediment metagenome</name>
    <dbReference type="NCBI Taxonomy" id="412755"/>
    <lineage>
        <taxon>unclassified sequences</taxon>
        <taxon>metagenomes</taxon>
        <taxon>ecological metagenomes</taxon>
    </lineage>
</organism>
<feature type="domain" description="Beta galactosidase small chain/" evidence="6">
    <location>
        <begin position="259"/>
        <end position="303"/>
    </location>
</feature>
<protein>
    <recommendedName>
        <fullName evidence="2">beta-galactosidase</fullName>
        <ecNumber evidence="2">3.2.1.23</ecNumber>
    </recommendedName>
</protein>
<evidence type="ECO:0000259" key="5">
    <source>
        <dbReference type="Pfam" id="PF02836"/>
    </source>
</evidence>
<keyword evidence="3" id="KW-0378">Hydrolase</keyword>
<evidence type="ECO:0000313" key="8">
    <source>
        <dbReference type="EMBL" id="GAG79943.1"/>
    </source>
</evidence>
<dbReference type="AlphaFoldDB" id="X1B727"/>
<reference evidence="8" key="1">
    <citation type="journal article" date="2014" name="Front. Microbiol.">
        <title>High frequency of phylogenetically diverse reductive dehalogenase-homologous genes in deep subseafloor sedimentary metagenomes.</title>
        <authorList>
            <person name="Kawai M."/>
            <person name="Futagami T."/>
            <person name="Toyoda A."/>
            <person name="Takaki Y."/>
            <person name="Nishi S."/>
            <person name="Hori S."/>
            <person name="Arai W."/>
            <person name="Tsubouchi T."/>
            <person name="Morono Y."/>
            <person name="Uchiyama I."/>
            <person name="Ito T."/>
            <person name="Fujiyama A."/>
            <person name="Inagaki F."/>
            <person name="Takami H."/>
        </authorList>
    </citation>
    <scope>NUCLEOTIDE SEQUENCE</scope>
    <source>
        <strain evidence="8">Expedition CK06-06</strain>
    </source>
</reference>
<dbReference type="GO" id="GO:0005990">
    <property type="term" value="P:lactose catabolic process"/>
    <property type="evidence" value="ECO:0007669"/>
    <property type="project" value="TreeGrafter"/>
</dbReference>
<keyword evidence="4" id="KW-0326">Glycosidase</keyword>
<dbReference type="EC" id="3.2.1.23" evidence="2"/>
<evidence type="ECO:0000259" key="6">
    <source>
        <dbReference type="Pfam" id="PF02929"/>
    </source>
</evidence>
<proteinExistence type="predicted"/>
<evidence type="ECO:0000256" key="2">
    <source>
        <dbReference type="ARBA" id="ARBA00012756"/>
    </source>
</evidence>
<dbReference type="InterPro" id="IPR004199">
    <property type="entry name" value="B-gal_small/dom_5"/>
</dbReference>
<feature type="non-terminal residue" evidence="8">
    <location>
        <position position="310"/>
    </location>
</feature>
<dbReference type="SUPFAM" id="SSF49303">
    <property type="entry name" value="beta-Galactosidase/glucuronidase domain"/>
    <property type="match status" value="1"/>
</dbReference>
<dbReference type="InterPro" id="IPR006103">
    <property type="entry name" value="Glyco_hydro_2_cat"/>
</dbReference>
<dbReference type="InterPro" id="IPR013783">
    <property type="entry name" value="Ig-like_fold"/>
</dbReference>
<comment type="caution">
    <text evidence="8">The sequence shown here is derived from an EMBL/GenBank/DDBJ whole genome shotgun (WGS) entry which is preliminary data.</text>
</comment>
<feature type="domain" description="Beta-galactosidase" evidence="7">
    <location>
        <begin position="138"/>
        <end position="227"/>
    </location>
</feature>
<dbReference type="GO" id="GO:0004565">
    <property type="term" value="F:beta-galactosidase activity"/>
    <property type="evidence" value="ECO:0007669"/>
    <property type="project" value="UniProtKB-EC"/>
</dbReference>
<dbReference type="Gene3D" id="3.20.20.80">
    <property type="entry name" value="Glycosidases"/>
    <property type="match status" value="1"/>
</dbReference>
<sequence length="310" mass="35115">AGQGAHTDIFCPFYVKIPFLVEYASHEQQRPLILCEYEHAMGNSLGNIEDYWVVIRKYKYLQGGCIWDWVDQGLRKKDAQGNEFWAYGGDFGDKPNSGNFCMNGLVQPNRTPNPHLFEMKKVYQDIHVTSENPESGEVSIYNEYFFVSLDHLEMLWEVTENGKVVQNGSLGSVSVKPQQRKTVAVPFEKPMVRGNCEYHLTVKFVLNADQPWAKKGHLMAWNQFELPFKANDSVPTPVIDSMPGLTLEEHGTSATIIRGQDFVVTFDKAKGVLSNWSFKGTDMMASPLTANFWRAPTDNDNGNKMPERCG</sequence>
<dbReference type="GO" id="GO:0030246">
    <property type="term" value="F:carbohydrate binding"/>
    <property type="evidence" value="ECO:0007669"/>
    <property type="project" value="InterPro"/>
</dbReference>
<dbReference type="SUPFAM" id="SSF74650">
    <property type="entry name" value="Galactose mutarotase-like"/>
    <property type="match status" value="1"/>
</dbReference>
<dbReference type="Pfam" id="PF02929">
    <property type="entry name" value="Bgal_small_N"/>
    <property type="match status" value="1"/>
</dbReference>
<dbReference type="InterPro" id="IPR011013">
    <property type="entry name" value="Gal_mutarotase_sf_dom"/>
</dbReference>
<dbReference type="InterPro" id="IPR014718">
    <property type="entry name" value="GH-type_carb-bd"/>
</dbReference>
<evidence type="ECO:0000256" key="4">
    <source>
        <dbReference type="ARBA" id="ARBA00023295"/>
    </source>
</evidence>
<dbReference type="Pfam" id="PF16353">
    <property type="entry name" value="LacZ_4"/>
    <property type="match status" value="1"/>
</dbReference>
<dbReference type="InterPro" id="IPR032312">
    <property type="entry name" value="LacZ_4"/>
</dbReference>
<dbReference type="Pfam" id="PF02836">
    <property type="entry name" value="Glyco_hydro_2_C"/>
    <property type="match status" value="1"/>
</dbReference>
<dbReference type="InterPro" id="IPR050347">
    <property type="entry name" value="Bact_Beta-galactosidase"/>
</dbReference>
<name>X1B727_9ZZZZ</name>
<dbReference type="Gene3D" id="2.70.98.10">
    <property type="match status" value="1"/>
</dbReference>
<dbReference type="SUPFAM" id="SSF51445">
    <property type="entry name" value="(Trans)glycosidases"/>
    <property type="match status" value="1"/>
</dbReference>
<dbReference type="PANTHER" id="PTHR46323:SF2">
    <property type="entry name" value="BETA-GALACTOSIDASE"/>
    <property type="match status" value="1"/>
</dbReference>
<feature type="non-terminal residue" evidence="8">
    <location>
        <position position="1"/>
    </location>
</feature>